<organism evidence="8 9">
    <name type="scientific">Iris pallida</name>
    <name type="common">Sweet iris</name>
    <dbReference type="NCBI Taxonomy" id="29817"/>
    <lineage>
        <taxon>Eukaryota</taxon>
        <taxon>Viridiplantae</taxon>
        <taxon>Streptophyta</taxon>
        <taxon>Embryophyta</taxon>
        <taxon>Tracheophyta</taxon>
        <taxon>Spermatophyta</taxon>
        <taxon>Magnoliopsida</taxon>
        <taxon>Liliopsida</taxon>
        <taxon>Asparagales</taxon>
        <taxon>Iridaceae</taxon>
        <taxon>Iridoideae</taxon>
        <taxon>Irideae</taxon>
        <taxon>Iris</taxon>
    </lineage>
</organism>
<dbReference type="InterPro" id="IPR044839">
    <property type="entry name" value="NDR1-like"/>
</dbReference>
<feature type="domain" description="Late embryogenesis abundant protein LEA-2 subgroup" evidence="7">
    <location>
        <begin position="130"/>
        <end position="232"/>
    </location>
</feature>
<comment type="caution">
    <text evidence="8">The sequence shown here is derived from an EMBL/GenBank/DDBJ whole genome shotgun (WGS) entry which is preliminary data.</text>
</comment>
<reference evidence="8" key="1">
    <citation type="journal article" date="2023" name="GigaByte">
        <title>Genome assembly of the bearded iris, Iris pallida Lam.</title>
        <authorList>
            <person name="Bruccoleri R.E."/>
            <person name="Oakeley E.J."/>
            <person name="Faust A.M.E."/>
            <person name="Altorfer M."/>
            <person name="Dessus-Babus S."/>
            <person name="Burckhardt D."/>
            <person name="Oertli M."/>
            <person name="Naumann U."/>
            <person name="Petersen F."/>
            <person name="Wong J."/>
        </authorList>
    </citation>
    <scope>NUCLEOTIDE SEQUENCE</scope>
    <source>
        <strain evidence="8">GSM-AAB239-AS_SAM_17_03QT</strain>
    </source>
</reference>
<feature type="compositionally biased region" description="Low complexity" evidence="5">
    <location>
        <begin position="23"/>
        <end position="32"/>
    </location>
</feature>
<keyword evidence="9" id="KW-1185">Reference proteome</keyword>
<dbReference type="PANTHER" id="PTHR31234">
    <property type="entry name" value="LATE EMBRYOGENESIS ABUNDANT (LEA) HYDROXYPROLINE-RICH GLYCOPROTEIN FAMILY"/>
    <property type="match status" value="1"/>
</dbReference>
<feature type="transmembrane region" description="Helical" evidence="6">
    <location>
        <begin position="71"/>
        <end position="97"/>
    </location>
</feature>
<gene>
    <name evidence="8" type="ORF">M6B38_323020</name>
</gene>
<dbReference type="GO" id="GO:0005886">
    <property type="term" value="C:plasma membrane"/>
    <property type="evidence" value="ECO:0007669"/>
    <property type="project" value="TreeGrafter"/>
</dbReference>
<name>A0AAX6H9X6_IRIPA</name>
<evidence type="ECO:0000313" key="9">
    <source>
        <dbReference type="Proteomes" id="UP001140949"/>
    </source>
</evidence>
<dbReference type="Pfam" id="PF03168">
    <property type="entry name" value="LEA_2"/>
    <property type="match status" value="1"/>
</dbReference>
<evidence type="ECO:0000256" key="6">
    <source>
        <dbReference type="SAM" id="Phobius"/>
    </source>
</evidence>
<evidence type="ECO:0000313" key="8">
    <source>
        <dbReference type="EMBL" id="KAJ6837806.1"/>
    </source>
</evidence>
<evidence type="ECO:0000256" key="1">
    <source>
        <dbReference type="ARBA" id="ARBA00004167"/>
    </source>
</evidence>
<feature type="region of interest" description="Disordered" evidence="5">
    <location>
        <begin position="1"/>
        <end position="57"/>
    </location>
</feature>
<protein>
    <recommendedName>
        <fullName evidence="7">Late embryogenesis abundant protein LEA-2 subgroup domain-containing protein</fullName>
    </recommendedName>
</protein>
<evidence type="ECO:0000259" key="7">
    <source>
        <dbReference type="Pfam" id="PF03168"/>
    </source>
</evidence>
<dbReference type="EMBL" id="JANAVB010011199">
    <property type="protein sequence ID" value="KAJ6837806.1"/>
    <property type="molecule type" value="Genomic_DNA"/>
</dbReference>
<keyword evidence="2 6" id="KW-0812">Transmembrane</keyword>
<evidence type="ECO:0000256" key="4">
    <source>
        <dbReference type="ARBA" id="ARBA00023136"/>
    </source>
</evidence>
<evidence type="ECO:0000256" key="5">
    <source>
        <dbReference type="SAM" id="MobiDB-lite"/>
    </source>
</evidence>
<accession>A0AAX6H9X6</accession>
<sequence>MSMADQQKIHPVDVEAARPPAPASASVPLVPRDLQRSDKGDPAEQYPPHHRTLPVAPLRPPKRRRSCFCKCCCWTLLSIILLIVLVFAAAGILYLVFDPKIPKYSIDRLRVSAFDIDMASFTARATFSVTVTSKNPNKRIGIYYEGGSRLSVLYSGTTLCSGSFPVFYQGHRNTSVVTVALTGEPQMGSSLLAALQQQQQTGNVPLEFRGDVPVRVKLGKLKLRKVTSKVRCDLVVDSLSSNDLVSIKASNCEFKGLKL</sequence>
<evidence type="ECO:0000256" key="3">
    <source>
        <dbReference type="ARBA" id="ARBA00022989"/>
    </source>
</evidence>
<proteinExistence type="predicted"/>
<feature type="compositionally biased region" description="Basic and acidic residues" evidence="5">
    <location>
        <begin position="7"/>
        <end position="16"/>
    </location>
</feature>
<keyword evidence="3 6" id="KW-1133">Transmembrane helix</keyword>
<reference evidence="8" key="2">
    <citation type="submission" date="2023-04" db="EMBL/GenBank/DDBJ databases">
        <authorList>
            <person name="Bruccoleri R.E."/>
            <person name="Oakeley E.J."/>
            <person name="Faust A.-M."/>
            <person name="Dessus-Babus S."/>
            <person name="Altorfer M."/>
            <person name="Burckhardt D."/>
            <person name="Oertli M."/>
            <person name="Naumann U."/>
            <person name="Petersen F."/>
            <person name="Wong J."/>
        </authorList>
    </citation>
    <scope>NUCLEOTIDE SEQUENCE</scope>
    <source>
        <strain evidence="8">GSM-AAB239-AS_SAM_17_03QT</strain>
        <tissue evidence="8">Leaf</tissue>
    </source>
</reference>
<dbReference type="Proteomes" id="UP001140949">
    <property type="component" value="Unassembled WGS sequence"/>
</dbReference>
<dbReference type="GO" id="GO:0098542">
    <property type="term" value="P:defense response to other organism"/>
    <property type="evidence" value="ECO:0007669"/>
    <property type="project" value="InterPro"/>
</dbReference>
<feature type="compositionally biased region" description="Basic and acidic residues" evidence="5">
    <location>
        <begin position="33"/>
        <end position="42"/>
    </location>
</feature>
<evidence type="ECO:0000256" key="2">
    <source>
        <dbReference type="ARBA" id="ARBA00022692"/>
    </source>
</evidence>
<dbReference type="AlphaFoldDB" id="A0AAX6H9X6"/>
<keyword evidence="4 6" id="KW-0472">Membrane</keyword>
<comment type="subcellular location">
    <subcellularLocation>
        <location evidence="1">Membrane</location>
        <topology evidence="1">Single-pass membrane protein</topology>
    </subcellularLocation>
</comment>
<dbReference type="PANTHER" id="PTHR31234:SF72">
    <property type="entry name" value="NDR1_HIN1-LIKE PROTEIN 6"/>
    <property type="match status" value="1"/>
</dbReference>
<dbReference type="InterPro" id="IPR004864">
    <property type="entry name" value="LEA_2"/>
</dbReference>